<reference evidence="7" key="1">
    <citation type="submission" date="2024-06" db="EMBL/GenBank/DDBJ databases">
        <title>Radixoralia hellwigii gen. nov., sp nov., isolated from a root canal in the human oral cavity.</title>
        <authorList>
            <person name="Bartsch S."/>
            <person name="Wittmer A."/>
            <person name="Schulz A.-K."/>
            <person name="Neumann-Schaal M."/>
            <person name="Wolf J."/>
            <person name="Gronow S."/>
            <person name="Tennert C."/>
            <person name="Haecker G."/>
            <person name="Cieplik F."/>
            <person name="Al-Ahmad A."/>
        </authorList>
    </citation>
    <scope>NUCLEOTIDE SEQUENCE [LARGE SCALE GENOMIC DNA]</scope>
    <source>
        <strain evidence="7">Wk13</strain>
    </source>
</reference>
<protein>
    <submittedName>
        <fullName evidence="6">LysR family transcriptional regulator</fullName>
    </submittedName>
</protein>
<dbReference type="Pfam" id="PF00126">
    <property type="entry name" value="HTH_1"/>
    <property type="match status" value="1"/>
</dbReference>
<accession>A0ABV4UFA2</accession>
<dbReference type="PANTHER" id="PTHR30419:SF8">
    <property type="entry name" value="NITROGEN ASSIMILATION TRANSCRIPTIONAL ACTIVATOR-RELATED"/>
    <property type="match status" value="1"/>
</dbReference>
<dbReference type="InterPro" id="IPR000847">
    <property type="entry name" value="LysR_HTH_N"/>
</dbReference>
<gene>
    <name evidence="6" type="ORF">ABCS64_05255</name>
</gene>
<sequence>MELRQLRYFLAVSRLGSVTRAAEQCHIAQPAISVAIRNLEEELGVQLFERYHKRISLTPAGAVLLRRGEDILNRVDSAIKEMEDFADLRRGVIRVGITPMLGAVIFPYVLSKFRADHPALELIVVEEGALTIESLLEQGELDVALMFVPETPPELAVSPILRSEIHVCMSPDNPLSERERIAFPKLKDEPFILFKENFLSRRLVLQECARHQMTPNIVFSSNQIATIISLIERGVGIGFLLEHLAQGKPRIKALRLARPLYLEAGLVWNKSRYLSQSAQAFIDAIRSYPLKGDMA</sequence>
<keyword evidence="7" id="KW-1185">Reference proteome</keyword>
<comment type="caution">
    <text evidence="6">The sequence shown here is derived from an EMBL/GenBank/DDBJ whole genome shotgun (WGS) entry which is preliminary data.</text>
</comment>
<keyword evidence="3" id="KW-0238">DNA-binding</keyword>
<dbReference type="Gene3D" id="3.40.190.290">
    <property type="match status" value="1"/>
</dbReference>
<evidence type="ECO:0000313" key="6">
    <source>
        <dbReference type="EMBL" id="MFA9949740.1"/>
    </source>
</evidence>
<keyword evidence="2" id="KW-0805">Transcription regulation</keyword>
<dbReference type="SUPFAM" id="SSF46785">
    <property type="entry name" value="Winged helix' DNA-binding domain"/>
    <property type="match status" value="1"/>
</dbReference>
<dbReference type="InterPro" id="IPR050950">
    <property type="entry name" value="HTH-type_LysR_regulators"/>
</dbReference>
<dbReference type="Proteomes" id="UP001574673">
    <property type="component" value="Unassembled WGS sequence"/>
</dbReference>
<dbReference type="Gene3D" id="1.10.10.10">
    <property type="entry name" value="Winged helix-like DNA-binding domain superfamily/Winged helix DNA-binding domain"/>
    <property type="match status" value="1"/>
</dbReference>
<evidence type="ECO:0000256" key="4">
    <source>
        <dbReference type="ARBA" id="ARBA00023163"/>
    </source>
</evidence>
<proteinExistence type="inferred from homology"/>
<evidence type="ECO:0000313" key="7">
    <source>
        <dbReference type="Proteomes" id="UP001574673"/>
    </source>
</evidence>
<dbReference type="PROSITE" id="PS50931">
    <property type="entry name" value="HTH_LYSR"/>
    <property type="match status" value="1"/>
</dbReference>
<dbReference type="InterPro" id="IPR036390">
    <property type="entry name" value="WH_DNA-bd_sf"/>
</dbReference>
<feature type="domain" description="HTH lysR-type" evidence="5">
    <location>
        <begin position="1"/>
        <end position="58"/>
    </location>
</feature>
<evidence type="ECO:0000256" key="3">
    <source>
        <dbReference type="ARBA" id="ARBA00023125"/>
    </source>
</evidence>
<dbReference type="PANTHER" id="PTHR30419">
    <property type="entry name" value="HTH-TYPE TRANSCRIPTIONAL REGULATOR YBHD"/>
    <property type="match status" value="1"/>
</dbReference>
<dbReference type="SUPFAM" id="SSF53850">
    <property type="entry name" value="Periplasmic binding protein-like II"/>
    <property type="match status" value="1"/>
</dbReference>
<name>A0ABV4UFA2_9RHOO</name>
<evidence type="ECO:0000256" key="1">
    <source>
        <dbReference type="ARBA" id="ARBA00009437"/>
    </source>
</evidence>
<dbReference type="CDD" id="cd05466">
    <property type="entry name" value="PBP2_LTTR_substrate"/>
    <property type="match status" value="1"/>
</dbReference>
<organism evidence="6 7">
    <name type="scientific">Dentiradicibacter hellwigii</name>
    <dbReference type="NCBI Taxonomy" id="3149053"/>
    <lineage>
        <taxon>Bacteria</taxon>
        <taxon>Pseudomonadati</taxon>
        <taxon>Pseudomonadota</taxon>
        <taxon>Betaproteobacteria</taxon>
        <taxon>Rhodocyclales</taxon>
        <taxon>Rhodocyclaceae</taxon>
        <taxon>Dentiradicibacter</taxon>
    </lineage>
</organism>
<dbReference type="InterPro" id="IPR036388">
    <property type="entry name" value="WH-like_DNA-bd_sf"/>
</dbReference>
<dbReference type="EMBL" id="JBEUWX010000002">
    <property type="protein sequence ID" value="MFA9949740.1"/>
    <property type="molecule type" value="Genomic_DNA"/>
</dbReference>
<comment type="similarity">
    <text evidence="1">Belongs to the LysR transcriptional regulatory family.</text>
</comment>
<evidence type="ECO:0000259" key="5">
    <source>
        <dbReference type="PROSITE" id="PS50931"/>
    </source>
</evidence>
<dbReference type="RefSeq" id="WP_418890849.1">
    <property type="nucleotide sequence ID" value="NZ_JBEUWX010000002.1"/>
</dbReference>
<evidence type="ECO:0000256" key="2">
    <source>
        <dbReference type="ARBA" id="ARBA00023015"/>
    </source>
</evidence>
<dbReference type="InterPro" id="IPR005119">
    <property type="entry name" value="LysR_subst-bd"/>
</dbReference>
<dbReference type="PRINTS" id="PR00039">
    <property type="entry name" value="HTHLYSR"/>
</dbReference>
<keyword evidence="4" id="KW-0804">Transcription</keyword>
<dbReference type="Pfam" id="PF03466">
    <property type="entry name" value="LysR_substrate"/>
    <property type="match status" value="1"/>
</dbReference>